<dbReference type="InterPro" id="IPR049633">
    <property type="entry name" value="Ribosomal_eL6_CS"/>
</dbReference>
<dbReference type="PANTHER" id="PTHR10715">
    <property type="entry name" value="60S RIBOSOMAL PROTEIN L6"/>
    <property type="match status" value="1"/>
</dbReference>
<feature type="region of interest" description="Disordered" evidence="5">
    <location>
        <begin position="113"/>
        <end position="132"/>
    </location>
</feature>
<evidence type="ECO:0000256" key="2">
    <source>
        <dbReference type="ARBA" id="ARBA00022980"/>
    </source>
</evidence>
<dbReference type="ExpressionAtlas" id="A0A3L6ENE1">
    <property type="expression patterns" value="baseline and differential"/>
</dbReference>
<dbReference type="CDD" id="cd13156">
    <property type="entry name" value="KOW_RPL6"/>
    <property type="match status" value="1"/>
</dbReference>
<gene>
    <name evidence="6" type="primary">RPL6_0</name>
    <name evidence="6" type="ORF">Zm00014a_039937</name>
</gene>
<sequence>MHGPQRLGPLLHADEPNDLGFPALHAAHINPETKPSPPFVPRRRRSQSPRGSSASHRSYPMAPTSKLSMGIKRASRSHAYHRRGLWAIKAKNGGVFPKAEKPAAAAEPKFYPADDVKPRVPSTRKPNPTKLRSSITPGTVLILLAGRFMGKRVVFLKQLNSGLLLVSGPFKINGVPIRRVNQTYVIATSTKVDISGVDVAKFDDKYFAREKKQKVKKTEGELFETEKEASKSLPDFKKDDQKAVDAALIKAIEAVPELKAYLGARFSLRDGDKPHEMVF</sequence>
<dbReference type="GO" id="GO:0006412">
    <property type="term" value="P:translation"/>
    <property type="evidence" value="ECO:0007669"/>
    <property type="project" value="InterPro"/>
</dbReference>
<dbReference type="AlphaFoldDB" id="A0A3L6ENE1"/>
<feature type="compositionally biased region" description="Low complexity" evidence="5">
    <location>
        <begin position="48"/>
        <end position="58"/>
    </location>
</feature>
<evidence type="ECO:0000313" key="6">
    <source>
        <dbReference type="EMBL" id="PWZ22158.1"/>
    </source>
</evidence>
<dbReference type="PANTHER" id="PTHR10715:SF8">
    <property type="entry name" value="60S RIBOSOMAL PROTEIN L6"/>
    <property type="match status" value="1"/>
</dbReference>
<dbReference type="InterPro" id="IPR041997">
    <property type="entry name" value="Ribosomal_eL6_KOW"/>
</dbReference>
<dbReference type="FunFam" id="2.30.30.30:FF:000014">
    <property type="entry name" value="60S ribosomal protein L6"/>
    <property type="match status" value="1"/>
</dbReference>
<dbReference type="InterPro" id="IPR000915">
    <property type="entry name" value="60S_ribosomal_eL6"/>
</dbReference>
<keyword evidence="3 4" id="KW-0687">Ribonucleoprotein</keyword>
<organism evidence="6">
    <name type="scientific">Zea mays</name>
    <name type="common">Maize</name>
    <dbReference type="NCBI Taxonomy" id="4577"/>
    <lineage>
        <taxon>Eukaryota</taxon>
        <taxon>Viridiplantae</taxon>
        <taxon>Streptophyta</taxon>
        <taxon>Embryophyta</taxon>
        <taxon>Tracheophyta</taxon>
        <taxon>Spermatophyta</taxon>
        <taxon>Magnoliopsida</taxon>
        <taxon>Liliopsida</taxon>
        <taxon>Poales</taxon>
        <taxon>Poaceae</taxon>
        <taxon>PACMAD clade</taxon>
        <taxon>Panicoideae</taxon>
        <taxon>Andropogonodae</taxon>
        <taxon>Andropogoneae</taxon>
        <taxon>Tripsacinae</taxon>
        <taxon>Zea</taxon>
    </lineage>
</organism>
<comment type="caution">
    <text evidence="6">The sequence shown here is derived from an EMBL/GenBank/DDBJ whole genome shotgun (WGS) entry which is preliminary data.</text>
</comment>
<dbReference type="EMBL" id="NCVQ01000006">
    <property type="protein sequence ID" value="PWZ22158.1"/>
    <property type="molecule type" value="Genomic_DNA"/>
</dbReference>
<dbReference type="Proteomes" id="UP000251960">
    <property type="component" value="Chromosome 5"/>
</dbReference>
<dbReference type="PROSITE" id="PS01170">
    <property type="entry name" value="RIBOSOMAL_L6E"/>
    <property type="match status" value="1"/>
</dbReference>
<comment type="similarity">
    <text evidence="1 4">Belongs to the eukaryotic ribosomal protein eL6 family.</text>
</comment>
<dbReference type="InterPro" id="IPR008991">
    <property type="entry name" value="Translation_prot_SH3-like_sf"/>
</dbReference>
<dbReference type="GO" id="GO:0003735">
    <property type="term" value="F:structural constituent of ribosome"/>
    <property type="evidence" value="ECO:0007669"/>
    <property type="project" value="InterPro"/>
</dbReference>
<dbReference type="Gene3D" id="2.30.30.30">
    <property type="match status" value="1"/>
</dbReference>
<dbReference type="SUPFAM" id="SSF50104">
    <property type="entry name" value="Translation proteins SH3-like domain"/>
    <property type="match status" value="1"/>
</dbReference>
<dbReference type="Pfam" id="PF01159">
    <property type="entry name" value="Ribosomal_L6e"/>
    <property type="match status" value="1"/>
</dbReference>
<name>A0A3L6ENE1_MAIZE</name>
<evidence type="ECO:0000256" key="1">
    <source>
        <dbReference type="ARBA" id="ARBA00010592"/>
    </source>
</evidence>
<evidence type="ECO:0000256" key="4">
    <source>
        <dbReference type="RuleBase" id="RU000662"/>
    </source>
</evidence>
<keyword evidence="2 4" id="KW-0689">Ribosomal protein</keyword>
<protein>
    <recommendedName>
        <fullName evidence="4">60S ribosomal protein L6</fullName>
    </recommendedName>
</protein>
<accession>A0A3L6ENE1</accession>
<proteinExistence type="inferred from homology"/>
<dbReference type="GO" id="GO:0005840">
    <property type="term" value="C:ribosome"/>
    <property type="evidence" value="ECO:0007669"/>
    <property type="project" value="UniProtKB-KW"/>
</dbReference>
<evidence type="ECO:0000256" key="3">
    <source>
        <dbReference type="ARBA" id="ARBA00023274"/>
    </source>
</evidence>
<evidence type="ECO:0000256" key="5">
    <source>
        <dbReference type="SAM" id="MobiDB-lite"/>
    </source>
</evidence>
<reference evidence="6" key="1">
    <citation type="journal article" date="2018" name="Nat. Genet.">
        <title>Extensive intraspecific gene order and gene structural variations between Mo17 and other maize genomes.</title>
        <authorList>
            <person name="Sun S."/>
            <person name="Zhou Y."/>
            <person name="Chen J."/>
            <person name="Shi J."/>
            <person name="Zhao H."/>
            <person name="Zhao H."/>
            <person name="Song W."/>
            <person name="Zhang M."/>
            <person name="Cui Y."/>
            <person name="Dong X."/>
            <person name="Liu H."/>
            <person name="Ma X."/>
            <person name="Jiao Y."/>
            <person name="Wang B."/>
            <person name="Wei X."/>
            <person name="Stein J.C."/>
            <person name="Glaubitz J.C."/>
            <person name="Lu F."/>
            <person name="Yu G."/>
            <person name="Liang C."/>
            <person name="Fengler K."/>
            <person name="Li B."/>
            <person name="Rafalski A."/>
            <person name="Schnable P.S."/>
            <person name="Ware D.H."/>
            <person name="Buckler E.S."/>
            <person name="Lai J."/>
        </authorList>
    </citation>
    <scope>NUCLEOTIDE SEQUENCE [LARGE SCALE GENOMIC DNA]</scope>
    <source>
        <tissue evidence="6">Seedling</tissue>
    </source>
</reference>
<feature type="region of interest" description="Disordered" evidence="5">
    <location>
        <begin position="1"/>
        <end position="71"/>
    </location>
</feature>
<dbReference type="InterPro" id="IPR014722">
    <property type="entry name" value="Rib_uL2_dom2"/>
</dbReference>
<dbReference type="GO" id="GO:1990904">
    <property type="term" value="C:ribonucleoprotein complex"/>
    <property type="evidence" value="ECO:0007669"/>
    <property type="project" value="UniProtKB-KW"/>
</dbReference>